<name>A0A2P2KRN6_RHIMU</name>
<feature type="chain" id="PRO_5015104822" evidence="1">
    <location>
        <begin position="19"/>
        <end position="73"/>
    </location>
</feature>
<reference evidence="2" key="1">
    <citation type="submission" date="2018-02" db="EMBL/GenBank/DDBJ databases">
        <title>Rhizophora mucronata_Transcriptome.</title>
        <authorList>
            <person name="Meera S.P."/>
            <person name="Sreeshan A."/>
            <person name="Augustine A."/>
        </authorList>
    </citation>
    <scope>NUCLEOTIDE SEQUENCE</scope>
    <source>
        <tissue evidence="2">Leaf</tissue>
    </source>
</reference>
<evidence type="ECO:0000313" key="2">
    <source>
        <dbReference type="EMBL" id="MBX08354.1"/>
    </source>
</evidence>
<dbReference type="AlphaFoldDB" id="A0A2P2KRN6"/>
<organism evidence="2">
    <name type="scientific">Rhizophora mucronata</name>
    <name type="common">Asiatic mangrove</name>
    <dbReference type="NCBI Taxonomy" id="61149"/>
    <lineage>
        <taxon>Eukaryota</taxon>
        <taxon>Viridiplantae</taxon>
        <taxon>Streptophyta</taxon>
        <taxon>Embryophyta</taxon>
        <taxon>Tracheophyta</taxon>
        <taxon>Spermatophyta</taxon>
        <taxon>Magnoliopsida</taxon>
        <taxon>eudicotyledons</taxon>
        <taxon>Gunneridae</taxon>
        <taxon>Pentapetalae</taxon>
        <taxon>rosids</taxon>
        <taxon>fabids</taxon>
        <taxon>Malpighiales</taxon>
        <taxon>Rhizophoraceae</taxon>
        <taxon>Rhizophora</taxon>
    </lineage>
</organism>
<sequence length="73" mass="8519">MLHCLVGHLLGIAAGASSRLLDHVVSILYGRVNHRILHSCLTIDMKRFPFRTLQVYYRFINCHCMSYECYTFL</sequence>
<proteinExistence type="predicted"/>
<accession>A0A2P2KRN6</accession>
<protein>
    <submittedName>
        <fullName evidence="2">Uncharacterized protein LOC105133193</fullName>
    </submittedName>
</protein>
<dbReference type="EMBL" id="GGEC01027870">
    <property type="protein sequence ID" value="MBX08354.1"/>
    <property type="molecule type" value="Transcribed_RNA"/>
</dbReference>
<feature type="signal peptide" evidence="1">
    <location>
        <begin position="1"/>
        <end position="18"/>
    </location>
</feature>
<keyword evidence="1" id="KW-0732">Signal</keyword>
<evidence type="ECO:0000256" key="1">
    <source>
        <dbReference type="SAM" id="SignalP"/>
    </source>
</evidence>